<protein>
    <submittedName>
        <fullName evidence="1">Uncharacterized protein</fullName>
    </submittedName>
</protein>
<evidence type="ECO:0000313" key="1">
    <source>
        <dbReference type="EMBL" id="KYM75729.1"/>
    </source>
</evidence>
<proteinExistence type="predicted"/>
<dbReference type="Proteomes" id="UP000078540">
    <property type="component" value="Unassembled WGS sequence"/>
</dbReference>
<dbReference type="EMBL" id="KQ976738">
    <property type="protein sequence ID" value="KYM75729.1"/>
    <property type="molecule type" value="Genomic_DNA"/>
</dbReference>
<gene>
    <name evidence="1" type="ORF">ALC53_13792</name>
</gene>
<organism evidence="1 2">
    <name type="scientific">Atta colombica</name>
    <dbReference type="NCBI Taxonomy" id="520822"/>
    <lineage>
        <taxon>Eukaryota</taxon>
        <taxon>Metazoa</taxon>
        <taxon>Ecdysozoa</taxon>
        <taxon>Arthropoda</taxon>
        <taxon>Hexapoda</taxon>
        <taxon>Insecta</taxon>
        <taxon>Pterygota</taxon>
        <taxon>Neoptera</taxon>
        <taxon>Endopterygota</taxon>
        <taxon>Hymenoptera</taxon>
        <taxon>Apocrita</taxon>
        <taxon>Aculeata</taxon>
        <taxon>Formicoidea</taxon>
        <taxon>Formicidae</taxon>
        <taxon>Myrmicinae</taxon>
        <taxon>Atta</taxon>
    </lineage>
</organism>
<keyword evidence="2" id="KW-1185">Reference proteome</keyword>
<reference evidence="1 2" key="1">
    <citation type="submission" date="2015-09" db="EMBL/GenBank/DDBJ databases">
        <title>Atta colombica WGS genome.</title>
        <authorList>
            <person name="Nygaard S."/>
            <person name="Hu H."/>
            <person name="Boomsma J."/>
            <person name="Zhang G."/>
        </authorList>
    </citation>
    <scope>NUCLEOTIDE SEQUENCE [LARGE SCALE GENOMIC DNA]</scope>
    <source>
        <strain evidence="1">Treedump-2</strain>
        <tissue evidence="1">Whole body</tissue>
    </source>
</reference>
<sequence length="89" mass="10489">MPFTLAVFHRTVKRKIKDNYDCCAAHQLAFQRIVFFDSSEREKREQGKETNLSEFFKEYRLPSYTTKVINIECFAMSFCDGIASGRFDE</sequence>
<dbReference type="AlphaFoldDB" id="A0A195AUS6"/>
<accession>A0A195AUS6</accession>
<evidence type="ECO:0000313" key="2">
    <source>
        <dbReference type="Proteomes" id="UP000078540"/>
    </source>
</evidence>
<name>A0A195AUS6_9HYME</name>